<name>A0A183IKY3_9BILA</name>
<protein>
    <submittedName>
        <fullName evidence="3">Elongator complex protein 6</fullName>
    </submittedName>
</protein>
<evidence type="ECO:0000313" key="1">
    <source>
        <dbReference type="EMBL" id="VDP03877.1"/>
    </source>
</evidence>
<gene>
    <name evidence="1" type="ORF">SBAD_LOCUS4279</name>
</gene>
<keyword evidence="2" id="KW-1185">Reference proteome</keyword>
<reference evidence="1 2" key="2">
    <citation type="submission" date="2018-11" db="EMBL/GenBank/DDBJ databases">
        <authorList>
            <consortium name="Pathogen Informatics"/>
        </authorList>
    </citation>
    <scope>NUCLEOTIDE SEQUENCE [LARGE SCALE GENOMIC DNA]</scope>
</reference>
<organism evidence="3">
    <name type="scientific">Soboliphyme baturini</name>
    <dbReference type="NCBI Taxonomy" id="241478"/>
    <lineage>
        <taxon>Eukaryota</taxon>
        <taxon>Metazoa</taxon>
        <taxon>Ecdysozoa</taxon>
        <taxon>Nematoda</taxon>
        <taxon>Enoplea</taxon>
        <taxon>Dorylaimia</taxon>
        <taxon>Dioctophymatida</taxon>
        <taxon>Dioctophymatoidea</taxon>
        <taxon>Soboliphymatidae</taxon>
        <taxon>Soboliphyme</taxon>
    </lineage>
</organism>
<reference evidence="3" key="1">
    <citation type="submission" date="2016-06" db="UniProtKB">
        <authorList>
            <consortium name="WormBaseParasite"/>
        </authorList>
    </citation>
    <scope>IDENTIFICATION</scope>
</reference>
<dbReference type="Proteomes" id="UP000270296">
    <property type="component" value="Unassembled WGS sequence"/>
</dbReference>
<dbReference type="AlphaFoldDB" id="A0A183IKY3"/>
<dbReference type="EMBL" id="UZAM01008226">
    <property type="protein sequence ID" value="VDP03877.1"/>
    <property type="molecule type" value="Genomic_DNA"/>
</dbReference>
<proteinExistence type="predicted"/>
<evidence type="ECO:0000313" key="3">
    <source>
        <dbReference type="WBParaSite" id="SBAD_0000446301-mRNA-1"/>
    </source>
</evidence>
<evidence type="ECO:0000313" key="2">
    <source>
        <dbReference type="Proteomes" id="UP000270296"/>
    </source>
</evidence>
<dbReference type="WBParaSite" id="SBAD_0000446301-mRNA-1">
    <property type="protein sequence ID" value="SBAD_0000446301-mRNA-1"/>
    <property type="gene ID" value="SBAD_0000446301"/>
</dbReference>
<accession>A0A183IKY3</accession>
<dbReference type="OrthoDB" id="5789327at2759"/>
<sequence length="389" mass="43830">MMKEEESKALMKAVLWVSDRRNYVCPLKTIHWYLVDPSVFILLIRGNCYVTPVTSALQLLPTSIKVDAQSTSWRDLYNQCLSTLGSKEVDRFLDKLRCVHVTGARADQNVLATFCKRSLCAFEFYDTVLSDDDQTLVVDLLSNGNVKALGFGVMAGDLLNRFCQAGRLNVRVMRFAGPQPLKVSILNSLKVEMPCVELLSLQELTFDERPMSRVFFRGIGRFFKNLKCLLLDWTVVSPAVEYSESTKQILAGLKDVYVDKKLQALVVLIYCPDDALHQAAAQITAFFSSDKSLKYVRHFDFATSTAAPANDNFRLIIIGSPLSHFSERLKKVIVDDRCTQPDLRHLCYVVDQDPYLDPDLSLAFGGFDEAEVRAKIANPSFMLPPVDIQ</sequence>